<evidence type="ECO:0000313" key="9">
    <source>
        <dbReference type="EMBL" id="ARU48264.1"/>
    </source>
</evidence>
<keyword evidence="4 9" id="KW-0808">Transferase</keyword>
<dbReference type="PROSITE" id="PS50109">
    <property type="entry name" value="HIS_KIN"/>
    <property type="match status" value="1"/>
</dbReference>
<gene>
    <name evidence="9" type="ORF">Sdiek1_1098</name>
</gene>
<feature type="transmembrane region" description="Helical" evidence="7">
    <location>
        <begin position="129"/>
        <end position="147"/>
    </location>
</feature>
<dbReference type="Gene3D" id="1.10.287.130">
    <property type="match status" value="1"/>
</dbReference>
<feature type="domain" description="Histidine kinase" evidence="8">
    <location>
        <begin position="185"/>
        <end position="400"/>
    </location>
</feature>
<dbReference type="GO" id="GO:0016036">
    <property type="term" value="P:cellular response to phosphate starvation"/>
    <property type="evidence" value="ECO:0007669"/>
    <property type="project" value="TreeGrafter"/>
</dbReference>
<dbReference type="PANTHER" id="PTHR45453:SF1">
    <property type="entry name" value="PHOSPHATE REGULON SENSOR PROTEIN PHOR"/>
    <property type="match status" value="1"/>
</dbReference>
<keyword evidence="10" id="KW-1185">Reference proteome</keyword>
<dbReference type="KEGG" id="suls:Sdiek1_1098"/>
<dbReference type="SUPFAM" id="SSF55874">
    <property type="entry name" value="ATPase domain of HSP90 chaperone/DNA topoisomerase II/histidine kinase"/>
    <property type="match status" value="1"/>
</dbReference>
<evidence type="ECO:0000256" key="1">
    <source>
        <dbReference type="ARBA" id="ARBA00000085"/>
    </source>
</evidence>
<feature type="transmembrane region" description="Helical" evidence="7">
    <location>
        <begin position="12"/>
        <end position="32"/>
    </location>
</feature>
<evidence type="ECO:0000256" key="5">
    <source>
        <dbReference type="ARBA" id="ARBA00022777"/>
    </source>
</evidence>
<dbReference type="GO" id="GO:0000155">
    <property type="term" value="F:phosphorelay sensor kinase activity"/>
    <property type="evidence" value="ECO:0007669"/>
    <property type="project" value="TreeGrafter"/>
</dbReference>
<feature type="transmembrane region" description="Helical" evidence="7">
    <location>
        <begin position="44"/>
        <end position="61"/>
    </location>
</feature>
<evidence type="ECO:0000256" key="4">
    <source>
        <dbReference type="ARBA" id="ARBA00022679"/>
    </source>
</evidence>
<organism evidence="9 10">
    <name type="scientific">Sulfurospirillum diekertiae</name>
    <dbReference type="NCBI Taxonomy" id="1854492"/>
    <lineage>
        <taxon>Bacteria</taxon>
        <taxon>Pseudomonadati</taxon>
        <taxon>Campylobacterota</taxon>
        <taxon>Epsilonproteobacteria</taxon>
        <taxon>Campylobacterales</taxon>
        <taxon>Sulfurospirillaceae</taxon>
        <taxon>Sulfurospirillum</taxon>
    </lineage>
</organism>
<dbReference type="EMBL" id="CP021416">
    <property type="protein sequence ID" value="ARU48264.1"/>
    <property type="molecule type" value="Genomic_DNA"/>
</dbReference>
<keyword evidence="5 9" id="KW-0418">Kinase</keyword>
<keyword evidence="6" id="KW-0902">Two-component regulatory system</keyword>
<dbReference type="Pfam" id="PF07695">
    <property type="entry name" value="7TMR-DISM_7TM"/>
    <property type="match status" value="1"/>
</dbReference>
<evidence type="ECO:0000256" key="6">
    <source>
        <dbReference type="ARBA" id="ARBA00023012"/>
    </source>
</evidence>
<feature type="transmembrane region" description="Helical" evidence="7">
    <location>
        <begin position="67"/>
        <end position="88"/>
    </location>
</feature>
<sequence length="404" mass="46411">MTQEFLWINDFIKIISVQGFHITFLLFTISFLNLKSLPSLFIKLIYLFYIISFIAFLFLGLRNSFQSIAYIAGILIPLFWVFIGFIALHRNVIFAKLYLIGLFGFYIGVLLFWLMQLGLIDVPSLGKNVLLLGSTWEMIIFTCMLIFKTKLMKAENLVMKAHLLAVEKERMCQSRYASIGRTIGNIAHQWKQPLNALGTILTHMKCSFIVEQKVKKKELVQDVDMSFEIVQHLSETINTFYSFLLKPYAHTNKFSVEEELKSIKKILDYAFKNDGIQMSFYISSDAYIEGNSNEFAQCILNILFNAKDQFYGLVQENAHIDVYIDTAEEMCHISIQDNAGGITIYPIERIFEFNVSSKEESAGIGLFICKDIIESRFNGKIRAENKEGGACFIITLPIMYPKLD</sequence>
<keyword evidence="7" id="KW-1133">Transmembrane helix</keyword>
<dbReference type="RefSeq" id="WP_238099174.1">
    <property type="nucleotide sequence ID" value="NZ_CP021416.1"/>
</dbReference>
<keyword evidence="3" id="KW-0597">Phosphoprotein</keyword>
<dbReference type="Proteomes" id="UP000196005">
    <property type="component" value="Chromosome"/>
</dbReference>
<dbReference type="InterPro" id="IPR003594">
    <property type="entry name" value="HATPase_dom"/>
</dbReference>
<evidence type="ECO:0000313" key="10">
    <source>
        <dbReference type="Proteomes" id="UP000196005"/>
    </source>
</evidence>
<name>A0A1Y0HLL4_9BACT</name>
<feature type="transmembrane region" description="Helical" evidence="7">
    <location>
        <begin position="97"/>
        <end position="117"/>
    </location>
</feature>
<dbReference type="InterPro" id="IPR050351">
    <property type="entry name" value="BphY/WalK/GraS-like"/>
</dbReference>
<dbReference type="SMART" id="SM00387">
    <property type="entry name" value="HATPase_c"/>
    <property type="match status" value="1"/>
</dbReference>
<protein>
    <recommendedName>
        <fullName evidence="2">histidine kinase</fullName>
        <ecNumber evidence="2">2.7.13.3</ecNumber>
    </recommendedName>
</protein>
<keyword evidence="7" id="KW-0812">Transmembrane</keyword>
<comment type="catalytic activity">
    <reaction evidence="1">
        <text>ATP + protein L-histidine = ADP + protein N-phospho-L-histidine.</text>
        <dbReference type="EC" id="2.7.13.3"/>
    </reaction>
</comment>
<dbReference type="AlphaFoldDB" id="A0A1Y0HLL4"/>
<dbReference type="GO" id="GO:0004721">
    <property type="term" value="F:phosphoprotein phosphatase activity"/>
    <property type="evidence" value="ECO:0007669"/>
    <property type="project" value="TreeGrafter"/>
</dbReference>
<evidence type="ECO:0000256" key="2">
    <source>
        <dbReference type="ARBA" id="ARBA00012438"/>
    </source>
</evidence>
<dbReference type="InterPro" id="IPR036890">
    <property type="entry name" value="HATPase_C_sf"/>
</dbReference>
<dbReference type="InterPro" id="IPR011623">
    <property type="entry name" value="7TMR_DISM_rcpt_extracell_dom1"/>
</dbReference>
<dbReference type="Pfam" id="PF02518">
    <property type="entry name" value="HATPase_c"/>
    <property type="match status" value="1"/>
</dbReference>
<dbReference type="InterPro" id="IPR005467">
    <property type="entry name" value="His_kinase_dom"/>
</dbReference>
<proteinExistence type="predicted"/>
<evidence type="ECO:0000259" key="8">
    <source>
        <dbReference type="PROSITE" id="PS50109"/>
    </source>
</evidence>
<dbReference type="PANTHER" id="PTHR45453">
    <property type="entry name" value="PHOSPHATE REGULON SENSOR PROTEIN PHOR"/>
    <property type="match status" value="1"/>
</dbReference>
<keyword evidence="7" id="KW-0472">Membrane</keyword>
<evidence type="ECO:0000256" key="7">
    <source>
        <dbReference type="SAM" id="Phobius"/>
    </source>
</evidence>
<accession>A0A1Y0HLL4</accession>
<dbReference type="EC" id="2.7.13.3" evidence="2"/>
<dbReference type="Gene3D" id="3.30.565.10">
    <property type="entry name" value="Histidine kinase-like ATPase, C-terminal domain"/>
    <property type="match status" value="1"/>
</dbReference>
<reference evidence="10" key="1">
    <citation type="submission" date="2017-05" db="EMBL/GenBank/DDBJ databases">
        <title>Dechlorination kinetics govern the competition between two new strains of the genus Sulfurospirillum.</title>
        <authorList>
            <person name="Buttet G.F."/>
            <person name="Murray A.M."/>
            <person name="Goris T."/>
            <person name="Burion M."/>
            <person name="Lin B."/>
            <person name="Rolle M."/>
            <person name="Maillard J."/>
        </authorList>
    </citation>
    <scope>NUCLEOTIDE SEQUENCE [LARGE SCALE GENOMIC DNA]</scope>
    <source>
        <strain evidence="10">SL2-1</strain>
    </source>
</reference>
<dbReference type="GO" id="GO:0005886">
    <property type="term" value="C:plasma membrane"/>
    <property type="evidence" value="ECO:0007669"/>
    <property type="project" value="TreeGrafter"/>
</dbReference>
<evidence type="ECO:0000256" key="3">
    <source>
        <dbReference type="ARBA" id="ARBA00022553"/>
    </source>
</evidence>